<dbReference type="Gene3D" id="3.40.1080.20">
    <property type="entry name" value="Acetyl-CoA hydrolase/transferase C-terminal domain"/>
    <property type="match status" value="1"/>
</dbReference>
<feature type="domain" description="Acetyl-CoA hydrolase/transferase N-terminal" evidence="4">
    <location>
        <begin position="7"/>
        <end position="216"/>
    </location>
</feature>
<name>A0A267MFC5_9FIRM</name>
<sequence length="505" mass="54648">MLEKRIRREDLKSKVVSAEEAAKLIEDGMVVATSGFTPSGYPKAVPLALAKRAEAGEEIGITLLTGASVGDELDGALGRAGVIKRRFPYQTHKDIRNGINGGSIAYQDMHLSHLPQYMEAGVYGDIDVAIVEAVAITEEGGIVPSTSVGIASNAVKLAKKVIIEVNTSQPLALEGMHDIYLPEKPPFRKPIPIEKAGDRIGTTYIPCDMDKIAAIVVTDITDKVRPLGAIDENSKAISRHIIEFLKKEVEAGRLPENLLPLQSGVGSVANAVLGGLVESPFENLTCYTEVLQDSMLDLIDSGKASVISTTAVTPSESGLERFLDNIERYANHIVLRPQEISNNPEVARRLGVISMNTAIEIDMYGHVNSTNIMGSRMMNGLGGSGDFTRNAYLSIYTTVSTAKGGDISSIVPMVSHVDHTEHDVMVVVTEQGLADLRGTSPVERARLIINNCAHPDYRDQLNDYLDRALEKGLNHEPHNIGEALSWHETFLKTGSMKNLEAKSCC</sequence>
<keyword evidence="6" id="KW-0378">Hydrolase</keyword>
<evidence type="ECO:0000313" key="6">
    <source>
        <dbReference type="EMBL" id="PAB57618.1"/>
    </source>
</evidence>
<dbReference type="RefSeq" id="WP_095135186.1">
    <property type="nucleotide sequence ID" value="NZ_NIBG01000024.1"/>
</dbReference>
<dbReference type="EMBL" id="NIBG01000024">
    <property type="protein sequence ID" value="PAB57618.1"/>
    <property type="molecule type" value="Genomic_DNA"/>
</dbReference>
<dbReference type="InterPro" id="IPR038460">
    <property type="entry name" value="AcetylCoA_hyd_C_sf"/>
</dbReference>
<evidence type="ECO:0000256" key="3">
    <source>
        <dbReference type="PIRSR" id="PIRSR617821-2"/>
    </source>
</evidence>
<dbReference type="Proteomes" id="UP000216024">
    <property type="component" value="Unassembled WGS sequence"/>
</dbReference>
<evidence type="ECO:0000259" key="5">
    <source>
        <dbReference type="Pfam" id="PF13336"/>
    </source>
</evidence>
<feature type="binding site" evidence="3">
    <location>
        <begin position="264"/>
        <end position="268"/>
    </location>
    <ligand>
        <name>CoA</name>
        <dbReference type="ChEBI" id="CHEBI:57287"/>
    </ligand>
</feature>
<dbReference type="Pfam" id="PF02550">
    <property type="entry name" value="AcetylCoA_hydro"/>
    <property type="match status" value="1"/>
</dbReference>
<dbReference type="GO" id="GO:0006084">
    <property type="term" value="P:acetyl-CoA metabolic process"/>
    <property type="evidence" value="ECO:0007669"/>
    <property type="project" value="InterPro"/>
</dbReference>
<dbReference type="InterPro" id="IPR046433">
    <property type="entry name" value="ActCoA_hydro"/>
</dbReference>
<protein>
    <submittedName>
        <fullName evidence="6">Acetyl-CoA hydrolase</fullName>
    </submittedName>
</protein>
<evidence type="ECO:0000256" key="2">
    <source>
        <dbReference type="PIRSR" id="PIRSR617821-1"/>
    </source>
</evidence>
<organism evidence="6 7">
    <name type="scientific">Anaeromicrobium sediminis</name>
    <dbReference type="NCBI Taxonomy" id="1478221"/>
    <lineage>
        <taxon>Bacteria</taxon>
        <taxon>Bacillati</taxon>
        <taxon>Bacillota</taxon>
        <taxon>Clostridia</taxon>
        <taxon>Peptostreptococcales</taxon>
        <taxon>Thermotaleaceae</taxon>
        <taxon>Anaeromicrobium</taxon>
    </lineage>
</organism>
<reference evidence="6 7" key="1">
    <citation type="submission" date="2017-06" db="EMBL/GenBank/DDBJ databases">
        <title>Draft genome sequence of anaerobic fermentative bacterium Anaeromicrobium sediminis DY2726D isolated from West Pacific Ocean sediments.</title>
        <authorList>
            <person name="Zeng X."/>
        </authorList>
    </citation>
    <scope>NUCLEOTIDE SEQUENCE [LARGE SCALE GENOMIC DNA]</scope>
    <source>
        <strain evidence="6 7">DY2726D</strain>
    </source>
</reference>
<dbReference type="GO" id="GO:0003986">
    <property type="term" value="F:acetyl-CoA hydrolase activity"/>
    <property type="evidence" value="ECO:0007669"/>
    <property type="project" value="TreeGrafter"/>
</dbReference>
<feature type="binding site" evidence="3">
    <location>
        <position position="359"/>
    </location>
    <ligand>
        <name>CoA</name>
        <dbReference type="ChEBI" id="CHEBI:57287"/>
    </ligand>
</feature>
<feature type="binding site" evidence="3">
    <location>
        <position position="379"/>
    </location>
    <ligand>
        <name>CoA</name>
        <dbReference type="ChEBI" id="CHEBI:57287"/>
    </ligand>
</feature>
<feature type="binding site" evidence="3">
    <location>
        <position position="383"/>
    </location>
    <ligand>
        <name>CoA</name>
        <dbReference type="ChEBI" id="CHEBI:57287"/>
    </ligand>
</feature>
<dbReference type="SUPFAM" id="SSF100950">
    <property type="entry name" value="NagB/RpiA/CoA transferase-like"/>
    <property type="match status" value="2"/>
</dbReference>
<dbReference type="FunFam" id="3.40.1080.20:FF:000001">
    <property type="entry name" value="Acetyl-CoA hydrolase Ach1"/>
    <property type="match status" value="1"/>
</dbReference>
<dbReference type="Gene3D" id="3.40.1080.10">
    <property type="entry name" value="Glutaconate Coenzyme A-transferase"/>
    <property type="match status" value="1"/>
</dbReference>
<dbReference type="GO" id="GO:0006083">
    <property type="term" value="P:acetate metabolic process"/>
    <property type="evidence" value="ECO:0007669"/>
    <property type="project" value="InterPro"/>
</dbReference>
<dbReference type="InterPro" id="IPR037171">
    <property type="entry name" value="NagB/RpiA_transferase-like"/>
</dbReference>
<feature type="binding site" evidence="3">
    <location>
        <position position="403"/>
    </location>
    <ligand>
        <name>CoA</name>
        <dbReference type="ChEBI" id="CHEBI:57287"/>
    </ligand>
</feature>
<dbReference type="NCBIfam" id="TIGR03458">
    <property type="entry name" value="YgfH_subfam"/>
    <property type="match status" value="1"/>
</dbReference>
<dbReference type="PANTHER" id="PTHR43609">
    <property type="entry name" value="ACETYL-COA HYDROLASE"/>
    <property type="match status" value="1"/>
</dbReference>
<dbReference type="OrthoDB" id="9801795at2"/>
<feature type="domain" description="Acetyl-CoA hydrolase/transferase C-terminal" evidence="5">
    <location>
        <begin position="318"/>
        <end position="464"/>
    </location>
</feature>
<evidence type="ECO:0000313" key="7">
    <source>
        <dbReference type="Proteomes" id="UP000216024"/>
    </source>
</evidence>
<dbReference type="InterPro" id="IPR003702">
    <property type="entry name" value="ActCoA_hydro_N"/>
</dbReference>
<dbReference type="GO" id="GO:0008775">
    <property type="term" value="F:acetate CoA-transferase activity"/>
    <property type="evidence" value="ECO:0007669"/>
    <property type="project" value="InterPro"/>
</dbReference>
<dbReference type="InterPro" id="IPR026888">
    <property type="entry name" value="AcetylCoA_hyd_C"/>
</dbReference>
<dbReference type="AlphaFoldDB" id="A0A267MFC5"/>
<feature type="active site" description="5-glutamyl coenzyme A thioester intermediate" evidence="2">
    <location>
        <position position="289"/>
    </location>
</feature>
<proteinExistence type="inferred from homology"/>
<dbReference type="InterPro" id="IPR017821">
    <property type="entry name" value="Succinate_CoA_transferase"/>
</dbReference>
<accession>A0A267MFC5</accession>
<comment type="caution">
    <text evidence="6">The sequence shown here is derived from an EMBL/GenBank/DDBJ whole genome shotgun (WGS) entry which is preliminary data.</text>
</comment>
<dbReference type="Gene3D" id="3.30.750.70">
    <property type="entry name" value="4-hydroxybutyrate coenzyme like domains"/>
    <property type="match status" value="1"/>
</dbReference>
<dbReference type="PANTHER" id="PTHR43609:SF1">
    <property type="entry name" value="ACETYL-COA HYDROLASE"/>
    <property type="match status" value="1"/>
</dbReference>
<evidence type="ECO:0000259" key="4">
    <source>
        <dbReference type="Pfam" id="PF02550"/>
    </source>
</evidence>
<keyword evidence="7" id="KW-1185">Reference proteome</keyword>
<comment type="similarity">
    <text evidence="1">Belongs to the acetyl-CoA hydrolase/transferase family.</text>
</comment>
<evidence type="ECO:0000256" key="1">
    <source>
        <dbReference type="ARBA" id="ARBA00009632"/>
    </source>
</evidence>
<gene>
    <name evidence="6" type="ORF">CCE28_18320</name>
</gene>
<dbReference type="Pfam" id="PF13336">
    <property type="entry name" value="AcetylCoA_hyd_C"/>
    <property type="match status" value="1"/>
</dbReference>